<name>A0A6N7S8C0_9FIRM</name>
<dbReference type="AlphaFoldDB" id="A0A6N7S8C0"/>
<protein>
    <submittedName>
        <fullName evidence="8">PTS glucose transporter subunit IIA</fullName>
    </submittedName>
</protein>
<dbReference type="Gene3D" id="2.70.70.10">
    <property type="entry name" value="Glucose Permease (Domain IIA)"/>
    <property type="match status" value="1"/>
</dbReference>
<evidence type="ECO:0000313" key="9">
    <source>
        <dbReference type="EMBL" id="MSC33863.1"/>
    </source>
</evidence>
<dbReference type="Pfam" id="PF00358">
    <property type="entry name" value="PTS_EIIA_1"/>
    <property type="match status" value="1"/>
</dbReference>
<keyword evidence="4" id="KW-0808">Transferase</keyword>
<evidence type="ECO:0000256" key="2">
    <source>
        <dbReference type="ARBA" id="ARBA00022448"/>
    </source>
</evidence>
<keyword evidence="6" id="KW-0418">Kinase</keyword>
<evidence type="ECO:0000256" key="3">
    <source>
        <dbReference type="ARBA" id="ARBA00022597"/>
    </source>
</evidence>
<comment type="caution">
    <text evidence="8">The sequence shown here is derived from an EMBL/GenBank/DDBJ whole genome shotgun (WGS) entry which is preliminary data.</text>
</comment>
<dbReference type="SUPFAM" id="SSF51261">
    <property type="entry name" value="Duplicated hybrid motif"/>
    <property type="match status" value="1"/>
</dbReference>
<organism evidence="8 10">
    <name type="scientific">Holdemania massiliensis</name>
    <dbReference type="NCBI Taxonomy" id="1468449"/>
    <lineage>
        <taxon>Bacteria</taxon>
        <taxon>Bacillati</taxon>
        <taxon>Bacillota</taxon>
        <taxon>Erysipelotrichia</taxon>
        <taxon>Erysipelotrichales</taxon>
        <taxon>Erysipelotrichaceae</taxon>
        <taxon>Holdemania</taxon>
    </lineage>
</organism>
<reference evidence="10 11" key="1">
    <citation type="journal article" date="2019" name="Nat. Med.">
        <title>A library of human gut bacterial isolates paired with longitudinal multiomics data enables mechanistic microbiome research.</title>
        <authorList>
            <person name="Poyet M."/>
            <person name="Groussin M."/>
            <person name="Gibbons S.M."/>
            <person name="Avila-Pacheco J."/>
            <person name="Jiang X."/>
            <person name="Kearney S.M."/>
            <person name="Perrotta A.R."/>
            <person name="Berdy B."/>
            <person name="Zhao S."/>
            <person name="Lieberman T.D."/>
            <person name="Swanson P.K."/>
            <person name="Smith M."/>
            <person name="Roesemann S."/>
            <person name="Alexander J.E."/>
            <person name="Rich S.A."/>
            <person name="Livny J."/>
            <person name="Vlamakis H."/>
            <person name="Clish C."/>
            <person name="Bullock K."/>
            <person name="Deik A."/>
            <person name="Scott J."/>
            <person name="Pierce K.A."/>
            <person name="Xavier R.J."/>
            <person name="Alm E.J."/>
        </authorList>
    </citation>
    <scope>NUCLEOTIDE SEQUENCE [LARGE SCALE GENOMIC DNA]</scope>
    <source>
        <strain evidence="8 10">BIOML-A4</strain>
        <strain evidence="9 11">BIOML-A5</strain>
    </source>
</reference>
<dbReference type="EMBL" id="WKPI01000022">
    <property type="protein sequence ID" value="MSC33863.1"/>
    <property type="molecule type" value="Genomic_DNA"/>
</dbReference>
<evidence type="ECO:0000256" key="6">
    <source>
        <dbReference type="ARBA" id="ARBA00022777"/>
    </source>
</evidence>
<dbReference type="OrthoDB" id="92465at2"/>
<evidence type="ECO:0000256" key="1">
    <source>
        <dbReference type="ARBA" id="ARBA00004496"/>
    </source>
</evidence>
<evidence type="ECO:0000256" key="5">
    <source>
        <dbReference type="ARBA" id="ARBA00022683"/>
    </source>
</evidence>
<dbReference type="GO" id="GO:0005737">
    <property type="term" value="C:cytoplasm"/>
    <property type="evidence" value="ECO:0007669"/>
    <property type="project" value="UniProtKB-SubCell"/>
</dbReference>
<proteinExistence type="predicted"/>
<dbReference type="PROSITE" id="PS51093">
    <property type="entry name" value="PTS_EIIA_TYPE_1"/>
    <property type="match status" value="1"/>
</dbReference>
<keyword evidence="5" id="KW-0598">Phosphotransferase system</keyword>
<dbReference type="PANTHER" id="PTHR45008:SF1">
    <property type="entry name" value="PTS SYSTEM GLUCOSE-SPECIFIC EIIA COMPONENT"/>
    <property type="match status" value="1"/>
</dbReference>
<evidence type="ECO:0000313" key="11">
    <source>
        <dbReference type="Proteomes" id="UP000480929"/>
    </source>
</evidence>
<dbReference type="NCBIfam" id="TIGR00830">
    <property type="entry name" value="PTBA"/>
    <property type="match status" value="1"/>
</dbReference>
<dbReference type="PANTHER" id="PTHR45008">
    <property type="entry name" value="PTS SYSTEM GLUCOSE-SPECIFIC EIIA COMPONENT"/>
    <property type="match status" value="1"/>
</dbReference>
<dbReference type="GO" id="GO:0016301">
    <property type="term" value="F:kinase activity"/>
    <property type="evidence" value="ECO:0007669"/>
    <property type="project" value="UniProtKB-KW"/>
</dbReference>
<sequence>MVMVCLPFLLHKGGVNMLSLFAKKTMILGAPAEGDLLDITQVSDPFFSSKNLGDGIAVNPHTELVCAPCDGKLIMLFETRHAFGIRSKDVELLIHIGMDTVEMQGQGFTALKKVNDPVRRGEPIIRFDRQLLSAYDLTVMMLITKASNWHWEKHLDLQSVKASETVMTGERL</sequence>
<feature type="domain" description="PTS EIIA type-1" evidence="7">
    <location>
        <begin position="44"/>
        <end position="147"/>
    </location>
</feature>
<evidence type="ECO:0000313" key="10">
    <source>
        <dbReference type="Proteomes" id="UP000433575"/>
    </source>
</evidence>
<dbReference type="Proteomes" id="UP000433575">
    <property type="component" value="Unassembled WGS sequence"/>
</dbReference>
<accession>A0A6N7S8C0</accession>
<evidence type="ECO:0000313" key="8">
    <source>
        <dbReference type="EMBL" id="MSA90133.1"/>
    </source>
</evidence>
<dbReference type="InterPro" id="IPR011055">
    <property type="entry name" value="Dup_hybrid_motif"/>
</dbReference>
<dbReference type="GO" id="GO:0009401">
    <property type="term" value="P:phosphoenolpyruvate-dependent sugar phosphotransferase system"/>
    <property type="evidence" value="ECO:0007669"/>
    <property type="project" value="UniProtKB-KW"/>
</dbReference>
<evidence type="ECO:0000256" key="4">
    <source>
        <dbReference type="ARBA" id="ARBA00022679"/>
    </source>
</evidence>
<dbReference type="InterPro" id="IPR001127">
    <property type="entry name" value="PTS_EIIA_1_perm"/>
</dbReference>
<keyword evidence="11" id="KW-1185">Reference proteome</keyword>
<dbReference type="Proteomes" id="UP000480929">
    <property type="component" value="Unassembled WGS sequence"/>
</dbReference>
<evidence type="ECO:0000259" key="7">
    <source>
        <dbReference type="PROSITE" id="PS51093"/>
    </source>
</evidence>
<keyword evidence="2" id="KW-0813">Transport</keyword>
<dbReference type="EMBL" id="WKPJ01000020">
    <property type="protein sequence ID" value="MSA90133.1"/>
    <property type="molecule type" value="Genomic_DNA"/>
</dbReference>
<comment type="subcellular location">
    <subcellularLocation>
        <location evidence="1">Cytoplasm</location>
    </subcellularLocation>
</comment>
<keyword evidence="3 8" id="KW-0762">Sugar transport</keyword>
<dbReference type="InterPro" id="IPR050890">
    <property type="entry name" value="PTS_EIIA_component"/>
</dbReference>
<gene>
    <name evidence="9" type="ORF">GKD88_12100</name>
    <name evidence="8" type="ORF">GKE08_12430</name>
</gene>